<keyword evidence="5" id="KW-0804">Transcription</keyword>
<gene>
    <name evidence="7" type="ORF">FIV41_33195</name>
</gene>
<dbReference type="InterPro" id="IPR025943">
    <property type="entry name" value="Sigma_54_int_dom_ATP-bd_2"/>
</dbReference>
<dbReference type="InterPro" id="IPR029016">
    <property type="entry name" value="GAF-like_dom_sf"/>
</dbReference>
<keyword evidence="3" id="KW-0805">Transcription regulation</keyword>
<keyword evidence="4" id="KW-0238">DNA-binding</keyword>
<evidence type="ECO:0000256" key="1">
    <source>
        <dbReference type="ARBA" id="ARBA00022741"/>
    </source>
</evidence>
<evidence type="ECO:0000256" key="4">
    <source>
        <dbReference type="ARBA" id="ARBA00023125"/>
    </source>
</evidence>
<dbReference type="Proteomes" id="UP000316123">
    <property type="component" value="Unassembled WGS sequence"/>
</dbReference>
<dbReference type="InterPro" id="IPR025662">
    <property type="entry name" value="Sigma_54_int_dom_ATP-bd_1"/>
</dbReference>
<dbReference type="InterPro" id="IPR002078">
    <property type="entry name" value="Sigma_54_int"/>
</dbReference>
<dbReference type="Pfam" id="PF01590">
    <property type="entry name" value="GAF"/>
    <property type="match status" value="1"/>
</dbReference>
<dbReference type="InterPro" id="IPR025944">
    <property type="entry name" value="Sigma_54_int_dom_CS"/>
</dbReference>
<keyword evidence="1" id="KW-0547">Nucleotide-binding</keyword>
<organism evidence="7 8">
    <name type="scientific">Pseudomonas marginalis</name>
    <name type="common">Pseudomonas panacis</name>
    <dbReference type="NCBI Taxonomy" id="298"/>
    <lineage>
        <taxon>Bacteria</taxon>
        <taxon>Pseudomonadati</taxon>
        <taxon>Pseudomonadota</taxon>
        <taxon>Gammaproteobacteria</taxon>
        <taxon>Pseudomonadales</taxon>
        <taxon>Pseudomonadaceae</taxon>
        <taxon>Pseudomonas</taxon>
    </lineage>
</organism>
<dbReference type="SUPFAM" id="SSF46689">
    <property type="entry name" value="Homeodomain-like"/>
    <property type="match status" value="1"/>
</dbReference>
<dbReference type="InterPro" id="IPR009057">
    <property type="entry name" value="Homeodomain-like_sf"/>
</dbReference>
<name>A0A9X9BKP9_PSEMA</name>
<dbReference type="EMBL" id="VFEQ01000049">
    <property type="protein sequence ID" value="TWR45853.1"/>
    <property type="molecule type" value="Genomic_DNA"/>
</dbReference>
<dbReference type="Gene3D" id="3.30.450.40">
    <property type="match status" value="1"/>
</dbReference>
<evidence type="ECO:0000256" key="3">
    <source>
        <dbReference type="ARBA" id="ARBA00023015"/>
    </source>
</evidence>
<dbReference type="InterPro" id="IPR003018">
    <property type="entry name" value="GAF"/>
</dbReference>
<dbReference type="PROSITE" id="PS00676">
    <property type="entry name" value="SIGMA54_INTERACT_2"/>
    <property type="match status" value="1"/>
</dbReference>
<dbReference type="AlphaFoldDB" id="A0A9X9BKP9"/>
<dbReference type="PANTHER" id="PTHR32071">
    <property type="entry name" value="TRANSCRIPTIONAL REGULATORY PROTEIN"/>
    <property type="match status" value="1"/>
</dbReference>
<evidence type="ECO:0000313" key="7">
    <source>
        <dbReference type="EMBL" id="TWR45853.1"/>
    </source>
</evidence>
<dbReference type="InterPro" id="IPR058031">
    <property type="entry name" value="AAA_lid_NorR"/>
</dbReference>
<dbReference type="Pfam" id="PF25601">
    <property type="entry name" value="AAA_lid_14"/>
    <property type="match status" value="1"/>
</dbReference>
<reference evidence="7 8" key="1">
    <citation type="submission" date="2019-06" db="EMBL/GenBank/DDBJ databases">
        <title>Pseudomonas bimorpha sp. nov. isolated from bovine raw milk and skim milk concentrate.</title>
        <authorList>
            <person name="Hofmann K."/>
            <person name="Huptas C."/>
            <person name="Doll E."/>
            <person name="Scherer S."/>
            <person name="Wenning M."/>
        </authorList>
    </citation>
    <scope>NUCLEOTIDE SEQUENCE [LARGE SCALE GENOMIC DNA]</scope>
    <source>
        <strain evidence="7 8">DSM 13124</strain>
    </source>
</reference>
<keyword evidence="2" id="KW-0067">ATP-binding</keyword>
<dbReference type="Pfam" id="PF00158">
    <property type="entry name" value="Sigma54_activat"/>
    <property type="match status" value="1"/>
</dbReference>
<dbReference type="CDD" id="cd00009">
    <property type="entry name" value="AAA"/>
    <property type="match status" value="1"/>
</dbReference>
<dbReference type="GO" id="GO:0003677">
    <property type="term" value="F:DNA binding"/>
    <property type="evidence" value="ECO:0007669"/>
    <property type="project" value="UniProtKB-KW"/>
</dbReference>
<dbReference type="GO" id="GO:0005524">
    <property type="term" value="F:ATP binding"/>
    <property type="evidence" value="ECO:0007669"/>
    <property type="project" value="UniProtKB-KW"/>
</dbReference>
<dbReference type="PROSITE" id="PS00675">
    <property type="entry name" value="SIGMA54_INTERACT_1"/>
    <property type="match status" value="1"/>
</dbReference>
<dbReference type="RefSeq" id="WP_074846345.1">
    <property type="nucleotide sequence ID" value="NZ_FNSU01000003.1"/>
</dbReference>
<dbReference type="PROSITE" id="PS00688">
    <property type="entry name" value="SIGMA54_INTERACT_3"/>
    <property type="match status" value="1"/>
</dbReference>
<dbReference type="Pfam" id="PF02954">
    <property type="entry name" value="HTH_8"/>
    <property type="match status" value="1"/>
</dbReference>
<dbReference type="PROSITE" id="PS50045">
    <property type="entry name" value="SIGMA54_INTERACT_4"/>
    <property type="match status" value="1"/>
</dbReference>
<dbReference type="SUPFAM" id="SSF55781">
    <property type="entry name" value="GAF domain-like"/>
    <property type="match status" value="1"/>
</dbReference>
<feature type="domain" description="Sigma-54 factor interaction" evidence="6">
    <location>
        <begin position="319"/>
        <end position="543"/>
    </location>
</feature>
<dbReference type="FunFam" id="3.40.50.300:FF:000006">
    <property type="entry name" value="DNA-binding transcriptional regulator NtrC"/>
    <property type="match status" value="1"/>
</dbReference>
<dbReference type="Gene3D" id="1.10.8.60">
    <property type="match status" value="1"/>
</dbReference>
<dbReference type="GO" id="GO:0006355">
    <property type="term" value="P:regulation of DNA-templated transcription"/>
    <property type="evidence" value="ECO:0007669"/>
    <property type="project" value="InterPro"/>
</dbReference>
<dbReference type="Gene3D" id="3.40.50.300">
    <property type="entry name" value="P-loop containing nucleotide triphosphate hydrolases"/>
    <property type="match status" value="1"/>
</dbReference>
<sequence length="619" mass="68323">MLAANSREHVDCVSRVVRNADRLPQAPVPSLIFDSWRRSMEQHHLDPGSLQGPRILTEPLLKECRERAELFMRIAGEEVGQLHHRVRHADYCVMLTDAQGQTIDHRVDTTIRSDCRKAGLYLGTCWSEAEEGTCGVATVLTSKAAVTVHKRDHFRAAFISLTCSAAPIFDSQGNLLGVMDASALKSPDDRRSQHLVRQMVAQSALAIENAFFMHSAREHWVLQAHSTPGYVDSQPDLLLAWDQDGRLHALNSKARQALRRRFGQVPEHIGEVFDLDALRSATDQSTQHLQWLGEPGMLHVRVNAPRRKPSRPVAHTQVDPRVEEHLRLAVRVKDRNLPVLVQGETGAGKEVFARQLHERSARRTGPFVAVNCAAIPENLIESELFGYVAGAFTGASSKGMPGLLVQADGGTLFLDEIGDMPLALQTRLLRVMAEGEVAPLGGAKTRTVDIQVICASHRDLAVLVGDGRFREDLYFRLGCARFYLPPLRERSDKLALINRLVEQQARGSGVSVGIGQAALERLLGYAWPGNVRQLHHALAYACAVCEGGTIQLADLPVEVRGEQVSPAAEPSVSPERQVVLDALIRHRWKPLPTAQALGISRATLYRRVNQLGIDMPGKH</sequence>
<dbReference type="Gene3D" id="1.10.10.60">
    <property type="entry name" value="Homeodomain-like"/>
    <property type="match status" value="1"/>
</dbReference>
<dbReference type="PANTHER" id="PTHR32071:SF77">
    <property type="entry name" value="TRANSCRIPTIONAL REGULATORY PROTEIN"/>
    <property type="match status" value="1"/>
</dbReference>
<dbReference type="SUPFAM" id="SSF52540">
    <property type="entry name" value="P-loop containing nucleoside triphosphate hydrolases"/>
    <property type="match status" value="1"/>
</dbReference>
<proteinExistence type="predicted"/>
<evidence type="ECO:0000256" key="5">
    <source>
        <dbReference type="ARBA" id="ARBA00023163"/>
    </source>
</evidence>
<evidence type="ECO:0000259" key="6">
    <source>
        <dbReference type="PROSITE" id="PS50045"/>
    </source>
</evidence>
<dbReference type="OrthoDB" id="9804019at2"/>
<dbReference type="InterPro" id="IPR003593">
    <property type="entry name" value="AAA+_ATPase"/>
</dbReference>
<evidence type="ECO:0000256" key="2">
    <source>
        <dbReference type="ARBA" id="ARBA00022840"/>
    </source>
</evidence>
<comment type="caution">
    <text evidence="7">The sequence shown here is derived from an EMBL/GenBank/DDBJ whole genome shotgun (WGS) entry which is preliminary data.</text>
</comment>
<dbReference type="InterPro" id="IPR002197">
    <property type="entry name" value="HTH_Fis"/>
</dbReference>
<evidence type="ECO:0000313" key="8">
    <source>
        <dbReference type="Proteomes" id="UP000316123"/>
    </source>
</evidence>
<protein>
    <submittedName>
        <fullName evidence="7">Sigma-54-dependent Fis family transcriptional regulator</fullName>
    </submittedName>
</protein>
<accession>A0A9X9BKP9</accession>
<dbReference type="SMART" id="SM00382">
    <property type="entry name" value="AAA"/>
    <property type="match status" value="1"/>
</dbReference>
<dbReference type="InterPro" id="IPR027417">
    <property type="entry name" value="P-loop_NTPase"/>
</dbReference>